<organism evidence="7 8">
    <name type="scientific">Kibdelosporangium banguiense</name>
    <dbReference type="NCBI Taxonomy" id="1365924"/>
    <lineage>
        <taxon>Bacteria</taxon>
        <taxon>Bacillati</taxon>
        <taxon>Actinomycetota</taxon>
        <taxon>Actinomycetes</taxon>
        <taxon>Pseudonocardiales</taxon>
        <taxon>Pseudonocardiaceae</taxon>
        <taxon>Kibdelosporangium</taxon>
    </lineage>
</organism>
<protein>
    <recommendedName>
        <fullName evidence="6">S-adenosyl-L-methionine-dependent methyltransferase</fullName>
        <ecNumber evidence="6">2.1.1.-</ecNumber>
    </recommendedName>
</protein>
<dbReference type="EMBL" id="JAGINW010000001">
    <property type="protein sequence ID" value="MBP2330563.1"/>
    <property type="molecule type" value="Genomic_DNA"/>
</dbReference>
<dbReference type="PANTHER" id="PTHR43619:SF2">
    <property type="entry name" value="S-ADENOSYL-L-METHIONINE-DEPENDENT METHYLTRANSFERASES SUPERFAMILY PROTEIN"/>
    <property type="match status" value="1"/>
</dbReference>
<dbReference type="InterPro" id="IPR007213">
    <property type="entry name" value="Ppm1/Ppm2/Tcmp"/>
</dbReference>
<comment type="function">
    <text evidence="1 6">Exhibits S-adenosyl-L-methionine-dependent methyltransferase activity.</text>
</comment>
<sequence>MESRSSFTAETVALLRAFESYRPPGRRLFCDPYAAGFLRLWLRVLAEASRVPVLRGLVTGLYDLVAGPGPRSSAVARTKVIDDAVVAAMSGATQCVLLGAGFDTRAHRLPALAGCRVFEVDHPATQSAKRDAVDRLGLRSGHVSYVPVDFEVDDLAMALAGNGFDPAAAAVFVWEGVTNYLTADAVDATLAVLRKLGGSLVLTYVDARALHEPSPFPEARRWVRAVARAGEPWTFGLLPTQVGEFLAERGFRLRADVSAFDAGQTWFAAQHRREQGSQLYRIAIADVIRSTDATHL</sequence>
<keyword evidence="8" id="KW-1185">Reference proteome</keyword>
<name>A0ABS4U2X6_9PSEU</name>
<dbReference type="InterPro" id="IPR011610">
    <property type="entry name" value="SAM_mthyl_Trfase_ML2640-like"/>
</dbReference>
<evidence type="ECO:0000256" key="3">
    <source>
        <dbReference type="ARBA" id="ARBA00022603"/>
    </source>
</evidence>
<dbReference type="Pfam" id="PF04072">
    <property type="entry name" value="LCM"/>
    <property type="match status" value="1"/>
</dbReference>
<keyword evidence="3 6" id="KW-0489">Methyltransferase</keyword>
<evidence type="ECO:0000256" key="5">
    <source>
        <dbReference type="ARBA" id="ARBA00022691"/>
    </source>
</evidence>
<evidence type="ECO:0000256" key="1">
    <source>
        <dbReference type="ARBA" id="ARBA00003907"/>
    </source>
</evidence>
<evidence type="ECO:0000313" key="8">
    <source>
        <dbReference type="Proteomes" id="UP001519332"/>
    </source>
</evidence>
<dbReference type="RefSeq" id="WP_209647159.1">
    <property type="nucleotide sequence ID" value="NZ_JAGINW010000001.1"/>
</dbReference>
<dbReference type="PANTHER" id="PTHR43619">
    <property type="entry name" value="S-ADENOSYL-L-METHIONINE-DEPENDENT METHYLTRANSFERASE YKTD-RELATED"/>
    <property type="match status" value="1"/>
</dbReference>
<dbReference type="EC" id="2.1.1.-" evidence="6"/>
<evidence type="ECO:0000256" key="4">
    <source>
        <dbReference type="ARBA" id="ARBA00022679"/>
    </source>
</evidence>
<reference evidence="7 8" key="1">
    <citation type="submission" date="2021-03" db="EMBL/GenBank/DDBJ databases">
        <title>Sequencing the genomes of 1000 actinobacteria strains.</title>
        <authorList>
            <person name="Klenk H.-P."/>
        </authorList>
    </citation>
    <scope>NUCLEOTIDE SEQUENCE [LARGE SCALE GENOMIC DNA]</scope>
    <source>
        <strain evidence="7 8">DSM 46670</strain>
    </source>
</reference>
<keyword evidence="5 6" id="KW-0949">S-adenosyl-L-methionine</keyword>
<dbReference type="GO" id="GO:0032259">
    <property type="term" value="P:methylation"/>
    <property type="evidence" value="ECO:0007669"/>
    <property type="project" value="UniProtKB-KW"/>
</dbReference>
<dbReference type="GO" id="GO:0008168">
    <property type="term" value="F:methyltransferase activity"/>
    <property type="evidence" value="ECO:0007669"/>
    <property type="project" value="UniProtKB-KW"/>
</dbReference>
<comment type="caution">
    <text evidence="7">The sequence shown here is derived from an EMBL/GenBank/DDBJ whole genome shotgun (WGS) entry which is preliminary data.</text>
</comment>
<evidence type="ECO:0000313" key="7">
    <source>
        <dbReference type="EMBL" id="MBP2330563.1"/>
    </source>
</evidence>
<gene>
    <name evidence="7" type="ORF">JOF56_010948</name>
</gene>
<comment type="similarity">
    <text evidence="2 6">Belongs to the UPF0677 family.</text>
</comment>
<evidence type="ECO:0000256" key="6">
    <source>
        <dbReference type="RuleBase" id="RU362030"/>
    </source>
</evidence>
<dbReference type="SUPFAM" id="SSF53335">
    <property type="entry name" value="S-adenosyl-L-methionine-dependent methyltransferases"/>
    <property type="match status" value="1"/>
</dbReference>
<dbReference type="InterPro" id="IPR029063">
    <property type="entry name" value="SAM-dependent_MTases_sf"/>
</dbReference>
<keyword evidence="4" id="KW-0808">Transferase</keyword>
<dbReference type="Gene3D" id="3.40.50.150">
    <property type="entry name" value="Vaccinia Virus protein VP39"/>
    <property type="match status" value="1"/>
</dbReference>
<dbReference type="Proteomes" id="UP001519332">
    <property type="component" value="Unassembled WGS sequence"/>
</dbReference>
<dbReference type="NCBIfam" id="TIGR00027">
    <property type="entry name" value="mthyl_TIGR00027"/>
    <property type="match status" value="1"/>
</dbReference>
<accession>A0ABS4U2X6</accession>
<proteinExistence type="inferred from homology"/>
<evidence type="ECO:0000256" key="2">
    <source>
        <dbReference type="ARBA" id="ARBA00008138"/>
    </source>
</evidence>